<evidence type="ECO:0000313" key="1">
    <source>
        <dbReference type="EMBL" id="CAG8502916.1"/>
    </source>
</evidence>
<evidence type="ECO:0000313" key="2">
    <source>
        <dbReference type="Proteomes" id="UP000789920"/>
    </source>
</evidence>
<comment type="caution">
    <text evidence="1">The sequence shown here is derived from an EMBL/GenBank/DDBJ whole genome shotgun (WGS) entry which is preliminary data.</text>
</comment>
<proteinExistence type="predicted"/>
<name>A0ACA9L1Y5_9GLOM</name>
<dbReference type="Proteomes" id="UP000789920">
    <property type="component" value="Unassembled WGS sequence"/>
</dbReference>
<dbReference type="EMBL" id="CAJVQC010001928">
    <property type="protein sequence ID" value="CAG8502916.1"/>
    <property type="molecule type" value="Genomic_DNA"/>
</dbReference>
<protein>
    <submittedName>
        <fullName evidence="1">4457_t:CDS:1</fullName>
    </submittedName>
</protein>
<reference evidence="1" key="1">
    <citation type="submission" date="2021-06" db="EMBL/GenBank/DDBJ databases">
        <authorList>
            <person name="Kallberg Y."/>
            <person name="Tangrot J."/>
            <person name="Rosling A."/>
        </authorList>
    </citation>
    <scope>NUCLEOTIDE SEQUENCE</scope>
    <source>
        <strain evidence="1">MA461A</strain>
    </source>
</reference>
<keyword evidence="2" id="KW-1185">Reference proteome</keyword>
<organism evidence="1 2">
    <name type="scientific">Racocetra persica</name>
    <dbReference type="NCBI Taxonomy" id="160502"/>
    <lineage>
        <taxon>Eukaryota</taxon>
        <taxon>Fungi</taxon>
        <taxon>Fungi incertae sedis</taxon>
        <taxon>Mucoromycota</taxon>
        <taxon>Glomeromycotina</taxon>
        <taxon>Glomeromycetes</taxon>
        <taxon>Diversisporales</taxon>
        <taxon>Gigasporaceae</taxon>
        <taxon>Racocetra</taxon>
    </lineage>
</organism>
<sequence>MSTRNSKRSANDKTLTIAKPAKQGYKKKKILTPQIITTHKLIQKISISDDKKVASVDELSQSSLTPPRQLSPVLGTRIVFQLLSSPPRQQSPTRIGPQVTTPLRLLSLALESRSIEWLQIAKRHFGDFCNKLVNNIENLIKDFKNTRVQLVSKMTDILNWWLSATNTDELYAHNSIYHLHKFVQSIFAINYISRDTEVTKVLDKLTKNIAVLL</sequence>
<gene>
    <name evidence="1" type="ORF">RPERSI_LOCUS1905</name>
</gene>
<accession>A0ACA9L1Y5</accession>